<keyword evidence="2" id="KW-0813">Transport</keyword>
<name>A0A154VVU2_9PROT</name>
<dbReference type="SUPFAM" id="SSF161111">
    <property type="entry name" value="Cation efflux protein transmembrane domain-like"/>
    <property type="match status" value="1"/>
</dbReference>
<organism evidence="8 9">
    <name type="scientific">Oceanibaculum pacificum</name>
    <dbReference type="NCBI Taxonomy" id="580166"/>
    <lineage>
        <taxon>Bacteria</taxon>
        <taxon>Pseudomonadati</taxon>
        <taxon>Pseudomonadota</taxon>
        <taxon>Alphaproteobacteria</taxon>
        <taxon>Rhodospirillales</taxon>
        <taxon>Oceanibaculaceae</taxon>
        <taxon>Oceanibaculum</taxon>
    </lineage>
</organism>
<protein>
    <recommendedName>
        <fullName evidence="7">Cation efflux protein transmembrane domain-containing protein</fullName>
    </recommendedName>
</protein>
<comment type="subcellular location">
    <subcellularLocation>
        <location evidence="1">Membrane</location>
        <topology evidence="1">Multi-pass membrane protein</topology>
    </subcellularLocation>
</comment>
<dbReference type="GO" id="GO:0016020">
    <property type="term" value="C:membrane"/>
    <property type="evidence" value="ECO:0007669"/>
    <property type="project" value="UniProtKB-SubCell"/>
</dbReference>
<dbReference type="Pfam" id="PF01545">
    <property type="entry name" value="Cation_efflux"/>
    <property type="match status" value="1"/>
</dbReference>
<feature type="domain" description="Cation efflux protein transmembrane" evidence="7">
    <location>
        <begin position="31"/>
        <end position="227"/>
    </location>
</feature>
<feature type="transmembrane region" description="Helical" evidence="6">
    <location>
        <begin position="128"/>
        <end position="152"/>
    </location>
</feature>
<keyword evidence="9" id="KW-1185">Reference proteome</keyword>
<dbReference type="AlphaFoldDB" id="A0A154VVU2"/>
<gene>
    <name evidence="8" type="ORF">AUP43_11700</name>
</gene>
<reference evidence="8 9" key="1">
    <citation type="submission" date="2015-12" db="EMBL/GenBank/DDBJ databases">
        <title>Genome sequence of Oceanibaculum pacificum MCCC 1A02656.</title>
        <authorList>
            <person name="Lu L."/>
            <person name="Lai Q."/>
            <person name="Shao Z."/>
            <person name="Qian P."/>
        </authorList>
    </citation>
    <scope>NUCLEOTIDE SEQUENCE [LARGE SCALE GENOMIC DNA]</scope>
    <source>
        <strain evidence="8 9">MCCC 1A02656</strain>
    </source>
</reference>
<evidence type="ECO:0000256" key="1">
    <source>
        <dbReference type="ARBA" id="ARBA00004141"/>
    </source>
</evidence>
<dbReference type="RefSeq" id="WP_067558164.1">
    <property type="nucleotide sequence ID" value="NZ_LPXN01000131.1"/>
</dbReference>
<dbReference type="InterPro" id="IPR027469">
    <property type="entry name" value="Cation_efflux_TMD_sf"/>
</dbReference>
<proteinExistence type="predicted"/>
<feature type="transmembrane region" description="Helical" evidence="6">
    <location>
        <begin position="84"/>
        <end position="108"/>
    </location>
</feature>
<evidence type="ECO:0000256" key="4">
    <source>
        <dbReference type="ARBA" id="ARBA00022989"/>
    </source>
</evidence>
<feature type="transmembrane region" description="Helical" evidence="6">
    <location>
        <begin position="23"/>
        <end position="44"/>
    </location>
</feature>
<evidence type="ECO:0000256" key="3">
    <source>
        <dbReference type="ARBA" id="ARBA00022692"/>
    </source>
</evidence>
<dbReference type="InterPro" id="IPR058533">
    <property type="entry name" value="Cation_efflux_TM"/>
</dbReference>
<keyword evidence="4 6" id="KW-1133">Transmembrane helix</keyword>
<dbReference type="PANTHER" id="PTHR43840:SF15">
    <property type="entry name" value="MITOCHONDRIAL METAL TRANSPORTER 1-RELATED"/>
    <property type="match status" value="1"/>
</dbReference>
<dbReference type="EMBL" id="LPXN01000131">
    <property type="protein sequence ID" value="KZD05328.1"/>
    <property type="molecule type" value="Genomic_DNA"/>
</dbReference>
<feature type="transmembrane region" description="Helical" evidence="6">
    <location>
        <begin position="179"/>
        <end position="199"/>
    </location>
</feature>
<sequence length="325" mass="35568">MIPVDPVEFPAAQEEAFRKARQLGWLTVLYIASAAGLTYLLMGASQAMRANWLEDTVSIVPAIAFLIASRVARRRPTPHFPYGMHGAVSIGYLTAALALLAMGGFLLIESTVKLVALEKTSIGGFDLFGHTVWAGWPMLAALLYSSVPAFFLGRAKLKLAPKIHDKVLYADAEMNRADWMTALASAVGVIGVGLGYWWADGAAAIIVSLDVLRDGMRNTRAAVTDLISEMPKSTDDPDRMNPLPQQIKTLLESETWIERAEVRLREEGHVFFGEAFIAIGATADLPQRLVRLVDAAKALNWRLHDLTIMPVDGETLRRGMDRPDG</sequence>
<dbReference type="OrthoDB" id="9806522at2"/>
<dbReference type="Proteomes" id="UP000076400">
    <property type="component" value="Unassembled WGS sequence"/>
</dbReference>
<dbReference type="InterPro" id="IPR050291">
    <property type="entry name" value="CDF_Transporter"/>
</dbReference>
<dbReference type="STRING" id="580166.AUP43_11700"/>
<evidence type="ECO:0000256" key="6">
    <source>
        <dbReference type="SAM" id="Phobius"/>
    </source>
</evidence>
<evidence type="ECO:0000256" key="2">
    <source>
        <dbReference type="ARBA" id="ARBA00022448"/>
    </source>
</evidence>
<evidence type="ECO:0000313" key="9">
    <source>
        <dbReference type="Proteomes" id="UP000076400"/>
    </source>
</evidence>
<keyword evidence="5 6" id="KW-0472">Membrane</keyword>
<dbReference type="GO" id="GO:0008324">
    <property type="term" value="F:monoatomic cation transmembrane transporter activity"/>
    <property type="evidence" value="ECO:0007669"/>
    <property type="project" value="InterPro"/>
</dbReference>
<dbReference type="Gene3D" id="1.20.1510.10">
    <property type="entry name" value="Cation efflux protein transmembrane domain"/>
    <property type="match status" value="1"/>
</dbReference>
<dbReference type="PANTHER" id="PTHR43840">
    <property type="entry name" value="MITOCHONDRIAL METAL TRANSPORTER 1-RELATED"/>
    <property type="match status" value="1"/>
</dbReference>
<accession>A0A154VVU2</accession>
<comment type="caution">
    <text evidence="8">The sequence shown here is derived from an EMBL/GenBank/DDBJ whole genome shotgun (WGS) entry which is preliminary data.</text>
</comment>
<feature type="transmembrane region" description="Helical" evidence="6">
    <location>
        <begin position="56"/>
        <end position="72"/>
    </location>
</feature>
<evidence type="ECO:0000313" key="8">
    <source>
        <dbReference type="EMBL" id="KZD05328.1"/>
    </source>
</evidence>
<evidence type="ECO:0000256" key="5">
    <source>
        <dbReference type="ARBA" id="ARBA00023136"/>
    </source>
</evidence>
<keyword evidence="3 6" id="KW-0812">Transmembrane</keyword>
<evidence type="ECO:0000259" key="7">
    <source>
        <dbReference type="Pfam" id="PF01545"/>
    </source>
</evidence>